<dbReference type="HOGENOM" id="CLU_174815_0_0_5"/>
<organism evidence="1">
    <name type="scientific">Rhodopseudomonas palustris (strain BisB18)</name>
    <dbReference type="NCBI Taxonomy" id="316056"/>
    <lineage>
        <taxon>Bacteria</taxon>
        <taxon>Pseudomonadati</taxon>
        <taxon>Pseudomonadota</taxon>
        <taxon>Alphaproteobacteria</taxon>
        <taxon>Hyphomicrobiales</taxon>
        <taxon>Nitrobacteraceae</taxon>
        <taxon>Rhodopseudomonas</taxon>
    </lineage>
</organism>
<dbReference type="KEGG" id="rpc:RPC_1736"/>
<protein>
    <submittedName>
        <fullName evidence="1">Uncharacterized protein</fullName>
    </submittedName>
</protein>
<evidence type="ECO:0000313" key="1">
    <source>
        <dbReference type="EMBL" id="ABD87295.1"/>
    </source>
</evidence>
<dbReference type="AlphaFoldDB" id="Q217Z1"/>
<proteinExistence type="predicted"/>
<gene>
    <name evidence="1" type="ordered locus">RPC_1736</name>
</gene>
<accession>Q217Z1</accession>
<dbReference type="EMBL" id="CP000301">
    <property type="protein sequence ID" value="ABD87295.1"/>
    <property type="molecule type" value="Genomic_DNA"/>
</dbReference>
<sequence>MTWVNRRRLRTCNFYSMATLLVYRCPESGLMTQTWVTIDAPTGDRQSYEAVFCLACAKQHFICTATGRALGDNNSRPTSLHGPAFPPKQIRLCHERAAPSIDVEANLTDIVPAMPAGYLHKAH</sequence>
<reference evidence="1" key="1">
    <citation type="submission" date="2006-03" db="EMBL/GenBank/DDBJ databases">
        <title>Complete sequence of Rhodopseudomonas palustris BisB18.</title>
        <authorList>
            <consortium name="US DOE Joint Genome Institute"/>
            <person name="Copeland A."/>
            <person name="Lucas S."/>
            <person name="Lapidus A."/>
            <person name="Barry K."/>
            <person name="Detter J.C."/>
            <person name="Glavina del Rio T."/>
            <person name="Hammon N."/>
            <person name="Israni S."/>
            <person name="Dalin E."/>
            <person name="Tice H."/>
            <person name="Pitluck S."/>
            <person name="Chain P."/>
            <person name="Malfatti S."/>
            <person name="Shin M."/>
            <person name="Vergez L."/>
            <person name="Schmutz J."/>
            <person name="Larimer F."/>
            <person name="Land M."/>
            <person name="Hauser L."/>
            <person name="Pelletier D.A."/>
            <person name="Kyrpides N."/>
            <person name="Anderson I."/>
            <person name="Oda Y."/>
            <person name="Harwood C.S."/>
            <person name="Richardson P."/>
        </authorList>
    </citation>
    <scope>NUCLEOTIDE SEQUENCE [LARGE SCALE GENOMIC DNA]</scope>
    <source>
        <strain evidence="1">BisB18</strain>
    </source>
</reference>
<name>Q217Z1_RHOPB</name>